<dbReference type="EMBL" id="LTBA01000002">
    <property type="protein sequence ID" value="KYH35542.1"/>
    <property type="molecule type" value="Genomic_DNA"/>
</dbReference>
<name>A0A151B721_9CLOT</name>
<evidence type="ECO:0000259" key="3">
    <source>
        <dbReference type="PROSITE" id="PS50966"/>
    </source>
</evidence>
<dbReference type="InterPro" id="IPR027417">
    <property type="entry name" value="P-loop_NTPase"/>
</dbReference>
<dbReference type="CDD" id="cd18793">
    <property type="entry name" value="SF2_C_SNF"/>
    <property type="match status" value="1"/>
</dbReference>
<dbReference type="PROSITE" id="PS51194">
    <property type="entry name" value="HELICASE_CTER"/>
    <property type="match status" value="1"/>
</dbReference>
<dbReference type="InterPro" id="IPR049730">
    <property type="entry name" value="SNF2/RAD54-like_C"/>
</dbReference>
<evidence type="ECO:0000256" key="1">
    <source>
        <dbReference type="ARBA" id="ARBA00022801"/>
    </source>
</evidence>
<dbReference type="InterPro" id="IPR001650">
    <property type="entry name" value="Helicase_C-like"/>
</dbReference>
<dbReference type="Pfam" id="PF08455">
    <property type="entry name" value="SNF2_assoc"/>
    <property type="match status" value="1"/>
</dbReference>
<evidence type="ECO:0000256" key="2">
    <source>
        <dbReference type="PROSITE-ProRule" id="PRU00325"/>
    </source>
</evidence>
<dbReference type="FunFam" id="3.40.50.10810:FF:000054">
    <property type="entry name" value="Helicase, Snf2 family"/>
    <property type="match status" value="1"/>
</dbReference>
<reference evidence="6 7" key="1">
    <citation type="submission" date="2016-02" db="EMBL/GenBank/DDBJ databases">
        <title>Genome sequence of Clostridium tepidiprofundi DSM 19306.</title>
        <authorList>
            <person name="Poehlein A."/>
            <person name="Daniel R."/>
        </authorList>
    </citation>
    <scope>NUCLEOTIDE SEQUENCE [LARGE SCALE GENOMIC DNA]</scope>
    <source>
        <strain evidence="6 7">DSM 19306</strain>
    </source>
</reference>
<evidence type="ECO:0000313" key="7">
    <source>
        <dbReference type="Proteomes" id="UP000075531"/>
    </source>
</evidence>
<dbReference type="OrthoDB" id="9760715at2"/>
<dbReference type="PROSITE" id="PS51192">
    <property type="entry name" value="HELICASE_ATP_BIND_1"/>
    <property type="match status" value="1"/>
</dbReference>
<dbReference type="Pfam" id="PF04434">
    <property type="entry name" value="SWIM"/>
    <property type="match status" value="1"/>
</dbReference>
<proteinExistence type="predicted"/>
<organism evidence="6 7">
    <name type="scientific">Clostridium tepidiprofundi DSM 19306</name>
    <dbReference type="NCBI Taxonomy" id="1121338"/>
    <lineage>
        <taxon>Bacteria</taxon>
        <taxon>Bacillati</taxon>
        <taxon>Bacillota</taxon>
        <taxon>Clostridia</taxon>
        <taxon>Eubacteriales</taxon>
        <taxon>Clostridiaceae</taxon>
        <taxon>Clostridium</taxon>
    </lineage>
</organism>
<dbReference type="GO" id="GO:0005524">
    <property type="term" value="F:ATP binding"/>
    <property type="evidence" value="ECO:0007669"/>
    <property type="project" value="InterPro"/>
</dbReference>
<dbReference type="Proteomes" id="UP000075531">
    <property type="component" value="Unassembled WGS sequence"/>
</dbReference>
<sequence length="1079" mass="125566">MFNLTEEYIKERCVSDVIFMRGKEYKLKNRIKYIKYEPNDNYVSALVSGTMDYLVFANFTFDGKFLSAQCNCPAYSKYWGNCKHIVAVLLEIADRDAHGEFDKLMNKYTVESIINHFRNRYVYDKIALNIEITYGYDSDEYEHSVGKHSYVSLSIGESRLYKVKSMRNFLGSIVSGEPIYYGKKFTFDPRIHVFKDEDGPILEMLKEIYENEEYIVPYTNRYYANSHFSRNKVFLTDSLTKKFFNMLGDRPFNAMILNKSYSNIRIKQAMLPIDFTVDKADNDLLLKMNCSGDIVPLVNDGEYVFFQNEIYNLPYEQKQNFIPFYNELKRNRQKAIVIPDMYKETFVSEIYPLVKKIGDVSIDEEVEALIYKPDLKREIYFDMENDNLVAKVKFVYGDIMINPFLHDEKNVTGDERILVRDMEGEAKLLKIIEEVGFKVLNGHIYLENDDYIFDFLYYTLPKIQNCADVFYSDTFKNTKIKDASSFKSGIRLNKENDMLEFSFSIDGISDDEIKEVLMSFKEKKRYLKLKDGTFIPFDVPEMRAISDIIEGLDINVEDFEDKVANIPKYKALYLDEKIKNTGKMNIKRNLQFKELVQNIREPGDIDYSVPEELNATLRDYQKFGFKWLKTLSCYGFGGILADDMGLGKTLQVLTFILSEKNEKGCAPSLIVVPTSLVYNWYAEVEKFTPQLSALMISGNKNERIEALNHVNDYDLVITSYPLIRRDIDYYKDINFRFCILDEAQYIKNPQSQNAKSVKKINAKGRFALTGTPIENSLTELWSIFDFLMEGYLSNHKKFVSKFEKPIVKDQDNKAAEELRRFIRPFILRRFKKDVLKELPNKIEHKLMAELTKEQKKIYVAYLNKIRGELEQEIAEKGFEKSQIKILAALTRLRQLCCHPSLFIDEYDGESGKLNLLSEIIDESLESGHRILLFSQFTGMLSIIKDMLLEKNIDFMYLDGSTKSKDRGKLVEDFNKGKGSIFLISLKAGGTGLNLTGADVVIHFDPWWNPAVEEQATDRAYRIGQKNVVQVMKIITKGTIEEKIFELQQKKKKIIDAVIKQNETLITKMSEKDIMELLKM</sequence>
<dbReference type="InterPro" id="IPR014001">
    <property type="entry name" value="Helicase_ATP-bd"/>
</dbReference>
<evidence type="ECO:0000259" key="5">
    <source>
        <dbReference type="PROSITE" id="PS51194"/>
    </source>
</evidence>
<keyword evidence="7" id="KW-1185">Reference proteome</keyword>
<gene>
    <name evidence="6" type="primary">rapA</name>
    <name evidence="6" type="ORF">CLTEP_04810</name>
</gene>
<feature type="domain" description="SWIM-type" evidence="3">
    <location>
        <begin position="55"/>
        <end position="93"/>
    </location>
</feature>
<dbReference type="GO" id="GO:0008270">
    <property type="term" value="F:zinc ion binding"/>
    <property type="evidence" value="ECO:0007669"/>
    <property type="project" value="UniProtKB-KW"/>
</dbReference>
<dbReference type="InterPro" id="IPR000330">
    <property type="entry name" value="SNF2_N"/>
</dbReference>
<dbReference type="STRING" id="1121338.CLTEP_04810"/>
<feature type="domain" description="Helicase ATP-binding" evidence="4">
    <location>
        <begin position="629"/>
        <end position="790"/>
    </location>
</feature>
<keyword evidence="2" id="KW-0862">Zinc</keyword>
<evidence type="ECO:0000259" key="4">
    <source>
        <dbReference type="PROSITE" id="PS51192"/>
    </source>
</evidence>
<dbReference type="SMART" id="SM00490">
    <property type="entry name" value="HELICc"/>
    <property type="match status" value="1"/>
</dbReference>
<dbReference type="Gene3D" id="3.40.50.10810">
    <property type="entry name" value="Tandem AAA-ATPase domain"/>
    <property type="match status" value="1"/>
</dbReference>
<keyword evidence="1" id="KW-0378">Hydrolase</keyword>
<dbReference type="RefSeq" id="WP_066822038.1">
    <property type="nucleotide sequence ID" value="NZ_LTBA01000002.1"/>
</dbReference>
<dbReference type="InterPro" id="IPR007527">
    <property type="entry name" value="Znf_SWIM"/>
</dbReference>
<dbReference type="PATRIC" id="fig|1121338.3.peg.488"/>
<dbReference type="SMART" id="SM00487">
    <property type="entry name" value="DEXDc"/>
    <property type="match status" value="1"/>
</dbReference>
<dbReference type="Pfam" id="PF00176">
    <property type="entry name" value="SNF2-rel_dom"/>
    <property type="match status" value="1"/>
</dbReference>
<keyword evidence="2" id="KW-0863">Zinc-finger</keyword>
<feature type="domain" description="Helicase C-terminal" evidence="5">
    <location>
        <begin position="915"/>
        <end position="1069"/>
    </location>
</feature>
<dbReference type="FunFam" id="3.40.50.300:FF:000533">
    <property type="entry name" value="Helicase, Snf2 family"/>
    <property type="match status" value="1"/>
</dbReference>
<dbReference type="InterPro" id="IPR038718">
    <property type="entry name" value="SNF2-like_sf"/>
</dbReference>
<dbReference type="Gene3D" id="3.40.50.300">
    <property type="entry name" value="P-loop containing nucleotide triphosphate hydrolases"/>
    <property type="match status" value="1"/>
</dbReference>
<comment type="caution">
    <text evidence="6">The sequence shown here is derived from an EMBL/GenBank/DDBJ whole genome shotgun (WGS) entry which is preliminary data.</text>
</comment>
<dbReference type="CDD" id="cd18012">
    <property type="entry name" value="DEXQc_arch_SWI2_SNF2"/>
    <property type="match status" value="1"/>
</dbReference>
<dbReference type="PROSITE" id="PS50966">
    <property type="entry name" value="ZF_SWIM"/>
    <property type="match status" value="1"/>
</dbReference>
<keyword evidence="2" id="KW-0479">Metal-binding</keyword>
<dbReference type="PANTHER" id="PTHR10799">
    <property type="entry name" value="SNF2/RAD54 HELICASE FAMILY"/>
    <property type="match status" value="1"/>
</dbReference>
<dbReference type="SUPFAM" id="SSF52540">
    <property type="entry name" value="P-loop containing nucleoside triphosphate hydrolases"/>
    <property type="match status" value="2"/>
</dbReference>
<dbReference type="InterPro" id="IPR013663">
    <property type="entry name" value="Helicase_SWF/SNF/SWI_bac"/>
</dbReference>
<dbReference type="Pfam" id="PF00271">
    <property type="entry name" value="Helicase_C"/>
    <property type="match status" value="1"/>
</dbReference>
<dbReference type="AlphaFoldDB" id="A0A151B721"/>
<accession>A0A151B721</accession>
<dbReference type="GO" id="GO:0016787">
    <property type="term" value="F:hydrolase activity"/>
    <property type="evidence" value="ECO:0007669"/>
    <property type="project" value="UniProtKB-KW"/>
</dbReference>
<protein>
    <submittedName>
        <fullName evidence="6">RNA polymerase-associated protein RapA</fullName>
    </submittedName>
</protein>
<evidence type="ECO:0000313" key="6">
    <source>
        <dbReference type="EMBL" id="KYH35542.1"/>
    </source>
</evidence>